<dbReference type="GO" id="GO:0005576">
    <property type="term" value="C:extracellular region"/>
    <property type="evidence" value="ECO:0007669"/>
    <property type="project" value="UniProtKB-SubCell"/>
</dbReference>
<evidence type="ECO:0000259" key="4">
    <source>
        <dbReference type="Pfam" id="PF20147"/>
    </source>
</evidence>
<dbReference type="InterPro" id="IPR045379">
    <property type="entry name" value="Crinkler_N"/>
</dbReference>
<evidence type="ECO:0000313" key="5">
    <source>
        <dbReference type="EMBL" id="KAL3663707.1"/>
    </source>
</evidence>
<name>A0ABD3FA34_9STRA</name>
<organism evidence="5 6">
    <name type="scientific">Phytophthora oleae</name>
    <dbReference type="NCBI Taxonomy" id="2107226"/>
    <lineage>
        <taxon>Eukaryota</taxon>
        <taxon>Sar</taxon>
        <taxon>Stramenopiles</taxon>
        <taxon>Oomycota</taxon>
        <taxon>Peronosporomycetes</taxon>
        <taxon>Peronosporales</taxon>
        <taxon>Peronosporaceae</taxon>
        <taxon>Phytophthora</taxon>
    </lineage>
</organism>
<accession>A0ABD3FA34</accession>
<protein>
    <recommendedName>
        <fullName evidence="4">Crinkler effector protein N-terminal domain-containing protein</fullName>
    </recommendedName>
</protein>
<evidence type="ECO:0000256" key="2">
    <source>
        <dbReference type="ARBA" id="ARBA00004613"/>
    </source>
</evidence>
<evidence type="ECO:0000313" key="6">
    <source>
        <dbReference type="Proteomes" id="UP001632037"/>
    </source>
</evidence>
<dbReference type="EMBL" id="JBIMZQ010000026">
    <property type="protein sequence ID" value="KAL3663707.1"/>
    <property type="molecule type" value="Genomic_DNA"/>
</dbReference>
<sequence length="128" mass="14939">MKSLQCVAITDGRVFVVDIDDCKNVWLLINMIKEQKMYHFPGHHLKLYVAKKDAEWLKPDDPDVQRLENGESSRGITALMNDSSTMLLLNIDYNRKSKEENILLRRRQSPIHGVCSLQYVYHWGVLHD</sequence>
<dbReference type="Pfam" id="PF20147">
    <property type="entry name" value="Crinkler"/>
    <property type="match status" value="1"/>
</dbReference>
<evidence type="ECO:0000256" key="1">
    <source>
        <dbReference type="ARBA" id="ARBA00004340"/>
    </source>
</evidence>
<proteinExistence type="predicted"/>
<keyword evidence="3" id="KW-0964">Secreted</keyword>
<comment type="subcellular location">
    <subcellularLocation>
        <location evidence="1">Host cell</location>
    </subcellularLocation>
    <subcellularLocation>
        <location evidence="2">Secreted</location>
    </subcellularLocation>
</comment>
<evidence type="ECO:0000256" key="3">
    <source>
        <dbReference type="ARBA" id="ARBA00022525"/>
    </source>
</evidence>
<gene>
    <name evidence="5" type="ORF">V7S43_011122</name>
</gene>
<reference evidence="5 6" key="1">
    <citation type="submission" date="2024-09" db="EMBL/GenBank/DDBJ databases">
        <title>Genome sequencing and assembly of Phytophthora oleae, isolate VK10A, causative agent of rot of olive drupes.</title>
        <authorList>
            <person name="Conti Taguali S."/>
            <person name="Riolo M."/>
            <person name="La Spada F."/>
            <person name="Cacciola S.O."/>
            <person name="Dionisio G."/>
        </authorList>
    </citation>
    <scope>NUCLEOTIDE SEQUENCE [LARGE SCALE GENOMIC DNA]</scope>
    <source>
        <strain evidence="5 6">VK10A</strain>
    </source>
</reference>
<comment type="caution">
    <text evidence="5">The sequence shown here is derived from an EMBL/GenBank/DDBJ whole genome shotgun (WGS) entry which is preliminary data.</text>
</comment>
<keyword evidence="6" id="KW-1185">Reference proteome</keyword>
<dbReference type="GO" id="GO:0043657">
    <property type="term" value="C:host cell"/>
    <property type="evidence" value="ECO:0007669"/>
    <property type="project" value="UniProtKB-SubCell"/>
</dbReference>
<dbReference type="Proteomes" id="UP001632037">
    <property type="component" value="Unassembled WGS sequence"/>
</dbReference>
<feature type="domain" description="Crinkler effector protein N-terminal" evidence="4">
    <location>
        <begin position="4"/>
        <end position="73"/>
    </location>
</feature>
<dbReference type="AlphaFoldDB" id="A0ABD3FA34"/>